<dbReference type="Proteomes" id="UP000824219">
    <property type="component" value="Linkage Group LG10"/>
</dbReference>
<accession>A0A9D3SKQ0</accession>
<comment type="caution">
    <text evidence="1">The sequence shown here is derived from an EMBL/GenBank/DDBJ whole genome shotgun (WGS) entry which is preliminary data.</text>
</comment>
<organism evidence="1 2">
    <name type="scientific">Hemibagrus wyckioides</name>
    <dbReference type="NCBI Taxonomy" id="337641"/>
    <lineage>
        <taxon>Eukaryota</taxon>
        <taxon>Metazoa</taxon>
        <taxon>Chordata</taxon>
        <taxon>Craniata</taxon>
        <taxon>Vertebrata</taxon>
        <taxon>Euteleostomi</taxon>
        <taxon>Actinopterygii</taxon>
        <taxon>Neopterygii</taxon>
        <taxon>Teleostei</taxon>
        <taxon>Ostariophysi</taxon>
        <taxon>Siluriformes</taxon>
        <taxon>Bagridae</taxon>
        <taxon>Hemibagrus</taxon>
    </lineage>
</organism>
<protein>
    <submittedName>
        <fullName evidence="1">Uncharacterized protein</fullName>
    </submittedName>
</protein>
<dbReference type="AlphaFoldDB" id="A0A9D3SKQ0"/>
<reference evidence="1 2" key="1">
    <citation type="submission" date="2021-06" db="EMBL/GenBank/DDBJ databases">
        <title>Chromosome-level genome assembly of the red-tail catfish (Hemibagrus wyckioides).</title>
        <authorList>
            <person name="Shao F."/>
        </authorList>
    </citation>
    <scope>NUCLEOTIDE SEQUENCE [LARGE SCALE GENOMIC DNA]</scope>
    <source>
        <strain evidence="1">EC202008001</strain>
        <tissue evidence="1">Blood</tissue>
    </source>
</reference>
<proteinExistence type="predicted"/>
<keyword evidence="2" id="KW-1185">Reference proteome</keyword>
<name>A0A9D3SKQ0_9TELE</name>
<dbReference type="EMBL" id="JAHKSW010000010">
    <property type="protein sequence ID" value="KAG7327170.1"/>
    <property type="molecule type" value="Genomic_DNA"/>
</dbReference>
<sequence>MTQIAELLLKSRVDGDEEKSWDGTGQNGMGLRVLNAEHIVSGNKKALQPVELLKPAGVKKPRRRISDIHQRRRRNFGVLGGLKQRSVFISNLVISIICHLQPPPPPSPAPAPAPAPPSSFLPSCSDCCPSHCFSRPLVCPSASSCPTLLSSGGC</sequence>
<evidence type="ECO:0000313" key="2">
    <source>
        <dbReference type="Proteomes" id="UP000824219"/>
    </source>
</evidence>
<gene>
    <name evidence="1" type="ORF">KOW79_008776</name>
</gene>
<evidence type="ECO:0000313" key="1">
    <source>
        <dbReference type="EMBL" id="KAG7327170.1"/>
    </source>
</evidence>